<dbReference type="Proteomes" id="UP000277424">
    <property type="component" value="Unassembled WGS sequence"/>
</dbReference>
<evidence type="ECO:0000313" key="4">
    <source>
        <dbReference type="Proteomes" id="UP000277424"/>
    </source>
</evidence>
<feature type="transmembrane region" description="Helical" evidence="2">
    <location>
        <begin position="422"/>
        <end position="439"/>
    </location>
</feature>
<protein>
    <submittedName>
        <fullName evidence="3">Putative membrane-anchored protein</fullName>
    </submittedName>
</protein>
<feature type="transmembrane region" description="Helical" evidence="2">
    <location>
        <begin position="383"/>
        <end position="402"/>
    </location>
</feature>
<comment type="caution">
    <text evidence="3">The sequence shown here is derived from an EMBL/GenBank/DDBJ whole genome shotgun (WGS) entry which is preliminary data.</text>
</comment>
<organism evidence="3 4">
    <name type="scientific">Oceanibaculum indicum</name>
    <dbReference type="NCBI Taxonomy" id="526216"/>
    <lineage>
        <taxon>Bacteria</taxon>
        <taxon>Pseudomonadati</taxon>
        <taxon>Pseudomonadota</taxon>
        <taxon>Alphaproteobacteria</taxon>
        <taxon>Rhodospirillales</taxon>
        <taxon>Oceanibaculaceae</taxon>
        <taxon>Oceanibaculum</taxon>
    </lineage>
</organism>
<evidence type="ECO:0000256" key="2">
    <source>
        <dbReference type="SAM" id="Phobius"/>
    </source>
</evidence>
<dbReference type="Pfam" id="PF11902">
    <property type="entry name" value="DUF3422"/>
    <property type="match status" value="1"/>
</dbReference>
<dbReference type="EMBL" id="RBIG01000002">
    <property type="protein sequence ID" value="RKQ70020.1"/>
    <property type="molecule type" value="Genomic_DNA"/>
</dbReference>
<gene>
    <name evidence="3" type="ORF">BCL74_1956</name>
</gene>
<evidence type="ECO:0000256" key="1">
    <source>
        <dbReference type="SAM" id="MobiDB-lite"/>
    </source>
</evidence>
<evidence type="ECO:0000313" key="3">
    <source>
        <dbReference type="EMBL" id="RKQ70020.1"/>
    </source>
</evidence>
<proteinExistence type="predicted"/>
<dbReference type="AlphaFoldDB" id="A0A420WG94"/>
<name>A0A420WG94_9PROT</name>
<keyword evidence="2" id="KW-0472">Membrane</keyword>
<keyword evidence="2" id="KW-0812">Transmembrane</keyword>
<dbReference type="InterPro" id="IPR021830">
    <property type="entry name" value="DUF3422"/>
</dbReference>
<dbReference type="OrthoDB" id="9767470at2"/>
<accession>A0A420WG94</accession>
<sequence length="455" mass="49956">MVEKPRSGEGAAESAVPPLGRLPDEHPLRHALNDEVHARPFEPMVAPARISHLAVLTGEQTAGQERAHLARLCAHFQVPPPPDDATQIIIDMGGFLLRWERHTEFSTYGFILEGKFEEAFADPVIRRVPPDWLEAIPGQMIVAIHVAVEARGGPRHGAAEAAALLGGNAPAGSLMSSGAAAAWTDFTIGPDGFSRILVQDYEMGPRRTGRLVRRLLELETYRMMALLAFPLARDAGPALTKVGEEISNITTALATGQDSRDDRALLDELTRLAAEVERIGARVAYRLGAAKAYTALVAQRTEELRESRLEGMQTLGEFMNRRFLPAMRTCTSVQQRLDALAARVARTSELLRTRVDVQLEAQNRDLLRSMNRRAMIQLRLQETVEGLSVVAICYYAAGLLGYAAKGLKDTPLGSGLPLSPEVVVGAAIPVIFLLVWFGVRRMRRRLTRDLEKEDA</sequence>
<reference evidence="3 4" key="1">
    <citation type="submission" date="2018-10" db="EMBL/GenBank/DDBJ databases">
        <title>Comparative analysis of microorganisms from saline springs in Andes Mountain Range, Colombia.</title>
        <authorList>
            <person name="Rubin E."/>
        </authorList>
    </citation>
    <scope>NUCLEOTIDE SEQUENCE [LARGE SCALE GENOMIC DNA]</scope>
    <source>
        <strain evidence="3 4">USBA 36</strain>
    </source>
</reference>
<feature type="region of interest" description="Disordered" evidence="1">
    <location>
        <begin position="1"/>
        <end position="26"/>
    </location>
</feature>
<dbReference type="RefSeq" id="WP_121219542.1">
    <property type="nucleotide sequence ID" value="NZ_RBIG01000002.1"/>
</dbReference>
<keyword evidence="2" id="KW-1133">Transmembrane helix</keyword>